<gene>
    <name evidence="3" type="ORF">CVT26_009297</name>
</gene>
<dbReference type="InterPro" id="IPR019190">
    <property type="entry name" value="EXOV"/>
</dbReference>
<accession>A0A409YAB6</accession>
<dbReference type="Gene3D" id="6.10.140.100">
    <property type="match status" value="1"/>
</dbReference>
<evidence type="ECO:0000256" key="2">
    <source>
        <dbReference type="SAM" id="MobiDB-lite"/>
    </source>
</evidence>
<feature type="region of interest" description="Disordered" evidence="2">
    <location>
        <begin position="480"/>
        <end position="502"/>
    </location>
</feature>
<proteinExistence type="inferred from homology"/>
<dbReference type="InterPro" id="IPR003903">
    <property type="entry name" value="UIM_dom"/>
</dbReference>
<comment type="similarity">
    <text evidence="1">Belongs to the EXO5 family.</text>
</comment>
<organism evidence="3 4">
    <name type="scientific">Gymnopilus dilepis</name>
    <dbReference type="NCBI Taxonomy" id="231916"/>
    <lineage>
        <taxon>Eukaryota</taxon>
        <taxon>Fungi</taxon>
        <taxon>Dikarya</taxon>
        <taxon>Basidiomycota</taxon>
        <taxon>Agaricomycotina</taxon>
        <taxon>Agaricomycetes</taxon>
        <taxon>Agaricomycetidae</taxon>
        <taxon>Agaricales</taxon>
        <taxon>Agaricineae</taxon>
        <taxon>Hymenogastraceae</taxon>
        <taxon>Gymnopilus</taxon>
    </lineage>
</organism>
<dbReference type="GO" id="GO:0005634">
    <property type="term" value="C:nucleus"/>
    <property type="evidence" value="ECO:0007669"/>
    <property type="project" value="TreeGrafter"/>
</dbReference>
<dbReference type="OrthoDB" id="354769at2759"/>
<dbReference type="AlphaFoldDB" id="A0A409YAB6"/>
<dbReference type="FunCoup" id="A0A409YAB6">
    <property type="interactions" value="179"/>
</dbReference>
<dbReference type="GO" id="GO:0045145">
    <property type="term" value="F:single-stranded DNA 5'-3' DNA exonuclease activity"/>
    <property type="evidence" value="ECO:0007669"/>
    <property type="project" value="InterPro"/>
</dbReference>
<evidence type="ECO:0000313" key="4">
    <source>
        <dbReference type="Proteomes" id="UP000284706"/>
    </source>
</evidence>
<dbReference type="Pfam" id="PF09810">
    <property type="entry name" value="Exo5"/>
    <property type="match status" value="2"/>
</dbReference>
<evidence type="ECO:0000256" key="1">
    <source>
        <dbReference type="ARBA" id="ARBA00009797"/>
    </source>
</evidence>
<comment type="caution">
    <text evidence="3">The sequence shown here is derived from an EMBL/GenBank/DDBJ whole genome shotgun (WGS) entry which is preliminary data.</text>
</comment>
<dbReference type="GO" id="GO:0005739">
    <property type="term" value="C:mitochondrion"/>
    <property type="evidence" value="ECO:0007669"/>
    <property type="project" value="TreeGrafter"/>
</dbReference>
<evidence type="ECO:0000313" key="3">
    <source>
        <dbReference type="EMBL" id="PPQ99942.1"/>
    </source>
</evidence>
<dbReference type="GO" id="GO:0036297">
    <property type="term" value="P:interstrand cross-link repair"/>
    <property type="evidence" value="ECO:0007669"/>
    <property type="project" value="TreeGrafter"/>
</dbReference>
<dbReference type="InParanoid" id="A0A409YAB6"/>
<protein>
    <recommendedName>
        <fullName evidence="5">Exonuclease V, mitochondrial</fullName>
    </recommendedName>
</protein>
<dbReference type="Proteomes" id="UP000284706">
    <property type="component" value="Unassembled WGS sequence"/>
</dbReference>
<name>A0A409YAB6_9AGAR</name>
<feature type="compositionally biased region" description="Basic and acidic residues" evidence="2">
    <location>
        <begin position="491"/>
        <end position="502"/>
    </location>
</feature>
<keyword evidence="4" id="KW-1185">Reference proteome</keyword>
<reference evidence="3 4" key="1">
    <citation type="journal article" date="2018" name="Evol. Lett.">
        <title>Horizontal gene cluster transfer increased hallucinogenic mushroom diversity.</title>
        <authorList>
            <person name="Reynolds H.T."/>
            <person name="Vijayakumar V."/>
            <person name="Gluck-Thaler E."/>
            <person name="Korotkin H.B."/>
            <person name="Matheny P.B."/>
            <person name="Slot J.C."/>
        </authorList>
    </citation>
    <scope>NUCLEOTIDE SEQUENCE [LARGE SCALE GENOMIC DNA]</scope>
    <source>
        <strain evidence="3 4">SRW20</strain>
    </source>
</reference>
<feature type="compositionally biased region" description="Polar residues" evidence="2">
    <location>
        <begin position="247"/>
        <end position="260"/>
    </location>
</feature>
<dbReference type="EMBL" id="NHYE01001037">
    <property type="protein sequence ID" value="PPQ99942.1"/>
    <property type="molecule type" value="Genomic_DNA"/>
</dbReference>
<sequence length="586" mass="65274">MLSMLGKSRLSLKPLFLTRRIHMPRLENTVSGNIKVANGGPTVQIQIEDTNTQPTEAENILHDESFVGTYGYKDSPLAQFRAWTSLSVTDLVSPAWCEVQYDYGLRGKRSRPISQRPRSFISSSGKTISPEATVVQKNDAVTRQGRAVHKQLERELKFEELKVDITTEETRWALRLVNMLACLQGVVEGFTREMPVFGIIHGEVVVGIMDEVCKLGVPPANDSPKTPSKRPAESASSPVNGKRARTISPSQRRVDSYFSSPKKSVEKAAAIDVDLPTETQTGYLLSIKDHKTRNRPFLPSDADMFPSQLQLMTYRRLLSELVSRDPPYDFARLWDTIGVDPTVVLPTKFLVQARLIKDTSDFPSTSLNDLVDSWRDLLDRSNILGVDTTLELIYHVKPNDIKGKRKARVGHRPMVTSDEDADLARAIALSLESAAVQGGGESSRSTTGEDAAATVSEVVPAQTTDALSETEDAQLQWALQQSVSPANAAKSSEDNSNAKKDVEDDGIRSFKIIGSKCFPHDDQVLDDHLNHVMQWWRGEREPEGVPIDRTYRCNTCEYANDCEWRAQKALEFSKKRSESTRPTATI</sequence>
<dbReference type="PROSITE" id="PS50330">
    <property type="entry name" value="UIM"/>
    <property type="match status" value="1"/>
</dbReference>
<dbReference type="PANTHER" id="PTHR14464">
    <property type="entry name" value="EXONUCLEASE V"/>
    <property type="match status" value="1"/>
</dbReference>
<dbReference type="PANTHER" id="PTHR14464:SF4">
    <property type="entry name" value="EXONUCLEASE V"/>
    <property type="match status" value="1"/>
</dbReference>
<feature type="region of interest" description="Disordered" evidence="2">
    <location>
        <begin position="219"/>
        <end position="260"/>
    </location>
</feature>
<evidence type="ECO:0008006" key="5">
    <source>
        <dbReference type="Google" id="ProtNLM"/>
    </source>
</evidence>
<dbReference type="SMART" id="SM00726">
    <property type="entry name" value="UIM"/>
    <property type="match status" value="2"/>
</dbReference>